<sequence>MDVREVLNSIDKEDLINLIINYSDEGYYPLDLFTLAAMEHAFSVEELEAGWEHVVDQANAYEDDDNPKAADLLGDAAELFFKQAKRLDKKVAKAFMQRMVDDLTDAAEVDGVGMSRDAEWIYLQVRDEIEEWMR</sequence>
<evidence type="ECO:0000313" key="1">
    <source>
        <dbReference type="EMBL" id="SCZ77501.1"/>
    </source>
</evidence>
<dbReference type="Proteomes" id="UP000199428">
    <property type="component" value="Unassembled WGS sequence"/>
</dbReference>
<reference evidence="1 2" key="1">
    <citation type="submission" date="2016-10" db="EMBL/GenBank/DDBJ databases">
        <authorList>
            <person name="de Groot N.N."/>
        </authorList>
    </citation>
    <scope>NUCLEOTIDE SEQUENCE [LARGE SCALE GENOMIC DNA]</scope>
    <source>
        <strain evidence="1 2">DSM 10317</strain>
    </source>
</reference>
<evidence type="ECO:0000313" key="2">
    <source>
        <dbReference type="Proteomes" id="UP000199428"/>
    </source>
</evidence>
<accession>A0A1G5RVM9</accession>
<protein>
    <submittedName>
        <fullName evidence="1">Uncharacterized protein</fullName>
    </submittedName>
</protein>
<name>A0A1G5RVM9_PSEXY</name>
<organism evidence="1 2">
    <name type="scientific">Pseudobutyrivibrio xylanivorans</name>
    <dbReference type="NCBI Taxonomy" id="185007"/>
    <lineage>
        <taxon>Bacteria</taxon>
        <taxon>Bacillati</taxon>
        <taxon>Bacillota</taxon>
        <taxon>Clostridia</taxon>
        <taxon>Lachnospirales</taxon>
        <taxon>Lachnospiraceae</taxon>
        <taxon>Pseudobutyrivibrio</taxon>
    </lineage>
</organism>
<dbReference type="EMBL" id="FMWK01000003">
    <property type="protein sequence ID" value="SCZ77501.1"/>
    <property type="molecule type" value="Genomic_DNA"/>
</dbReference>
<dbReference type="AlphaFoldDB" id="A0A1G5RVM9"/>
<proteinExistence type="predicted"/>
<gene>
    <name evidence="1" type="ORF">SAMN02910350_00821</name>
</gene>
<dbReference type="RefSeq" id="WP_090161480.1">
    <property type="nucleotide sequence ID" value="NZ_FMWK01000003.1"/>
</dbReference>